<accession>M4ZEV5</accession>
<keyword evidence="2" id="KW-1185">Reference proteome</keyword>
<evidence type="ECO:0000313" key="2">
    <source>
        <dbReference type="Proteomes" id="UP000011841"/>
    </source>
</evidence>
<dbReference type="AlphaFoldDB" id="M4ZEV5"/>
<dbReference type="Proteomes" id="UP000011841">
    <property type="component" value="Chromosome"/>
</dbReference>
<sequence length="76" mass="8104">MPACEGAAPGDRGVFVRKDWNALMLRSRSKHNVMPAKAGIQYAEAVVMSRDAGGYWIAPSSRATTGVVGVTARQNL</sequence>
<dbReference type="HOGENOM" id="CLU_2647419_0_0_5"/>
<protein>
    <submittedName>
        <fullName evidence="1">Uncharacterized protein</fullName>
    </submittedName>
</protein>
<gene>
    <name evidence="1" type="ORF">S58_64090</name>
</gene>
<proteinExistence type="predicted"/>
<name>M4ZEV5_9BRAD</name>
<evidence type="ECO:0000313" key="1">
    <source>
        <dbReference type="EMBL" id="BAM92382.1"/>
    </source>
</evidence>
<organism evidence="1 2">
    <name type="scientific">Bradyrhizobium oligotrophicum S58</name>
    <dbReference type="NCBI Taxonomy" id="1245469"/>
    <lineage>
        <taxon>Bacteria</taxon>
        <taxon>Pseudomonadati</taxon>
        <taxon>Pseudomonadota</taxon>
        <taxon>Alphaproteobacteria</taxon>
        <taxon>Hyphomicrobiales</taxon>
        <taxon>Nitrobacteraceae</taxon>
        <taxon>Bradyrhizobium</taxon>
    </lineage>
</organism>
<reference evidence="1 2" key="1">
    <citation type="journal article" date="2013" name="Appl. Environ. Microbiol.">
        <title>Genome analysis suggests that the soil oligotrophic bacterium Agromonas oligotrophica (Bradyrhizobium oligotrophicum) is a nitrogen-fixing symbiont of Aeschynomene indica.</title>
        <authorList>
            <person name="Okubo T."/>
            <person name="Fukushima S."/>
            <person name="Itakura M."/>
            <person name="Oshima K."/>
            <person name="Longtonglang A."/>
            <person name="Teaumroong N."/>
            <person name="Mitsui H."/>
            <person name="Hattori M."/>
            <person name="Hattori R."/>
            <person name="Hattori T."/>
            <person name="Minamisawa K."/>
        </authorList>
    </citation>
    <scope>NUCLEOTIDE SEQUENCE [LARGE SCALE GENOMIC DNA]</scope>
    <source>
        <strain evidence="1 2">S58</strain>
    </source>
</reference>
<dbReference type="KEGG" id="aol:S58_64090"/>
<dbReference type="EMBL" id="AP012603">
    <property type="protein sequence ID" value="BAM92382.1"/>
    <property type="molecule type" value="Genomic_DNA"/>
</dbReference>